<protein>
    <submittedName>
        <fullName evidence="1">Uncharacterized protein</fullName>
    </submittedName>
</protein>
<reference evidence="1" key="1">
    <citation type="submission" date="2014-09" db="EMBL/GenBank/DDBJ databases">
        <authorList>
            <person name="Magalhaes I.L.F."/>
            <person name="Oliveira U."/>
            <person name="Santos F.R."/>
            <person name="Vidigal T.H.D.A."/>
            <person name="Brescovit A.D."/>
            <person name="Santos A.J."/>
        </authorList>
    </citation>
    <scope>NUCLEOTIDE SEQUENCE</scope>
    <source>
        <tissue evidence="1">Shoot tissue taken approximately 20 cm above the soil surface</tissue>
    </source>
</reference>
<name>A0A0A9A4H7_ARUDO</name>
<dbReference type="EMBL" id="GBRH01253052">
    <property type="protein sequence ID" value="JAD44843.1"/>
    <property type="molecule type" value="Transcribed_RNA"/>
</dbReference>
<accession>A0A0A9A4H7</accession>
<organism evidence="1">
    <name type="scientific">Arundo donax</name>
    <name type="common">Giant reed</name>
    <name type="synonym">Donax arundinaceus</name>
    <dbReference type="NCBI Taxonomy" id="35708"/>
    <lineage>
        <taxon>Eukaryota</taxon>
        <taxon>Viridiplantae</taxon>
        <taxon>Streptophyta</taxon>
        <taxon>Embryophyta</taxon>
        <taxon>Tracheophyta</taxon>
        <taxon>Spermatophyta</taxon>
        <taxon>Magnoliopsida</taxon>
        <taxon>Liliopsida</taxon>
        <taxon>Poales</taxon>
        <taxon>Poaceae</taxon>
        <taxon>PACMAD clade</taxon>
        <taxon>Arundinoideae</taxon>
        <taxon>Arundineae</taxon>
        <taxon>Arundo</taxon>
    </lineage>
</organism>
<dbReference type="AlphaFoldDB" id="A0A0A9A4H7"/>
<proteinExistence type="predicted"/>
<sequence>MASRSSSTTLILEWSSRQGIPNHNEIHGAERLLLHVSTMELGLSKKMELGGCCYMHRSYNWIRI</sequence>
<evidence type="ECO:0000313" key="1">
    <source>
        <dbReference type="EMBL" id="JAD44843.1"/>
    </source>
</evidence>
<reference evidence="1" key="2">
    <citation type="journal article" date="2015" name="Data Brief">
        <title>Shoot transcriptome of the giant reed, Arundo donax.</title>
        <authorList>
            <person name="Barrero R.A."/>
            <person name="Guerrero F.D."/>
            <person name="Moolhuijzen P."/>
            <person name="Goolsby J.A."/>
            <person name="Tidwell J."/>
            <person name="Bellgard S.E."/>
            <person name="Bellgard M.I."/>
        </authorList>
    </citation>
    <scope>NUCLEOTIDE SEQUENCE</scope>
    <source>
        <tissue evidence="1">Shoot tissue taken approximately 20 cm above the soil surface</tissue>
    </source>
</reference>